<feature type="transmembrane region" description="Helical" evidence="1">
    <location>
        <begin position="172"/>
        <end position="196"/>
    </location>
</feature>
<dbReference type="Proteomes" id="UP000190827">
    <property type="component" value="Unassembled WGS sequence"/>
</dbReference>
<feature type="transmembrane region" description="Helical" evidence="1">
    <location>
        <begin position="107"/>
        <end position="131"/>
    </location>
</feature>
<feature type="transmembrane region" description="Helical" evidence="1">
    <location>
        <begin position="143"/>
        <end position="165"/>
    </location>
</feature>
<keyword evidence="3" id="KW-1185">Reference proteome</keyword>
<proteinExistence type="predicted"/>
<protein>
    <recommendedName>
        <fullName evidence="4">ABC-2 type transport system permease protein</fullName>
    </recommendedName>
</protein>
<keyword evidence="1" id="KW-0472">Membrane</keyword>
<evidence type="ECO:0000256" key="1">
    <source>
        <dbReference type="SAM" id="Phobius"/>
    </source>
</evidence>
<keyword evidence="1" id="KW-0812">Transmembrane</keyword>
<dbReference type="CDD" id="cd21809">
    <property type="entry name" value="ABC-2_lan_permease-like"/>
    <property type="match status" value="1"/>
</dbReference>
<feature type="transmembrane region" description="Helical" evidence="1">
    <location>
        <begin position="53"/>
        <end position="76"/>
    </location>
</feature>
<accession>A0ABY1LQ21</accession>
<feature type="transmembrane region" description="Helical" evidence="1">
    <location>
        <begin position="216"/>
        <end position="241"/>
    </location>
</feature>
<gene>
    <name evidence="2" type="ORF">SAMN06295973_3230</name>
</gene>
<dbReference type="EMBL" id="FUZO01000002">
    <property type="protein sequence ID" value="SKC70751.1"/>
    <property type="molecule type" value="Genomic_DNA"/>
</dbReference>
<evidence type="ECO:0000313" key="2">
    <source>
        <dbReference type="EMBL" id="SKC70751.1"/>
    </source>
</evidence>
<dbReference type="RefSeq" id="WP_079706893.1">
    <property type="nucleotide sequence ID" value="NZ_FUZO01000002.1"/>
</dbReference>
<comment type="caution">
    <text evidence="2">The sequence shown here is derived from an EMBL/GenBank/DDBJ whole genome shotgun (WGS) entry which is preliminary data.</text>
</comment>
<evidence type="ECO:0000313" key="3">
    <source>
        <dbReference type="Proteomes" id="UP000190827"/>
    </source>
</evidence>
<evidence type="ECO:0008006" key="4">
    <source>
        <dbReference type="Google" id="ProtNLM"/>
    </source>
</evidence>
<name>A0ABY1LQ21_9MICO</name>
<sequence length="250" mass="26879">MRRAIGLELRKMRRLRVVTLTTLFVVVIAALSSASLFTASTRASFEDPMANPWASLLFNAVFMSAMTSPLFVAVLASRQVEIEHAGGGWNLAGTAGFSPGRLCRAKLLALTIVIAPAVTVQTLLIMSAGALAGIDSPLDPLPWFGYALCLILLDLAFCAAHLWLSTVVENQLVSIGIGTLGSFIGVFALLMPDWLARLVPWGYYAMISPVSTVDDVIAFVAPEIVWVAGFLLLASAAFVLATRRLDRLER</sequence>
<dbReference type="Pfam" id="PF12730">
    <property type="entry name" value="ABC2_membrane_4"/>
    <property type="match status" value="1"/>
</dbReference>
<reference evidence="2 3" key="1">
    <citation type="submission" date="2017-02" db="EMBL/GenBank/DDBJ databases">
        <authorList>
            <person name="Varghese N."/>
            <person name="Submissions S."/>
        </authorList>
    </citation>
    <scope>NUCLEOTIDE SEQUENCE [LARGE SCALE GENOMIC DNA]</scope>
    <source>
        <strain evidence="2 3">VKM Ac-1787</strain>
    </source>
</reference>
<keyword evidence="1" id="KW-1133">Transmembrane helix</keyword>
<organism evidence="2 3">
    <name type="scientific">Plantibacter cousiniae</name>
    <name type="common">nom. nud.</name>
    <dbReference type="NCBI Taxonomy" id="199709"/>
    <lineage>
        <taxon>Bacteria</taxon>
        <taxon>Bacillati</taxon>
        <taxon>Actinomycetota</taxon>
        <taxon>Actinomycetes</taxon>
        <taxon>Micrococcales</taxon>
        <taxon>Microbacteriaceae</taxon>
        <taxon>Plantibacter</taxon>
    </lineage>
</organism>